<keyword evidence="2" id="KW-0813">Transport</keyword>
<dbReference type="PANTHER" id="PTHR30335">
    <property type="entry name" value="INTEGRAL MEMBRANE PROTEIN OF SOXR-REDUCING COMPLEX"/>
    <property type="match status" value="1"/>
</dbReference>
<reference evidence="8" key="1">
    <citation type="journal article" date="2020" name="mSystems">
        <title>Genome- and Community-Level Interaction Insights into Carbon Utilization and Element Cycling Functions of Hydrothermarchaeota in Hydrothermal Sediment.</title>
        <authorList>
            <person name="Zhou Z."/>
            <person name="Liu Y."/>
            <person name="Xu W."/>
            <person name="Pan J."/>
            <person name="Luo Z.H."/>
            <person name="Li M."/>
        </authorList>
    </citation>
    <scope>NUCLEOTIDE SEQUENCE [LARGE SCALE GENOMIC DNA]</scope>
    <source>
        <strain evidence="8">SpSt-961</strain>
    </source>
</reference>
<dbReference type="EMBL" id="DTOZ01000091">
    <property type="protein sequence ID" value="HGE78069.1"/>
    <property type="molecule type" value="Genomic_DNA"/>
</dbReference>
<evidence type="ECO:0000256" key="6">
    <source>
        <dbReference type="ARBA" id="ARBA00023136"/>
    </source>
</evidence>
<dbReference type="GO" id="GO:0012505">
    <property type="term" value="C:endomembrane system"/>
    <property type="evidence" value="ECO:0007669"/>
    <property type="project" value="UniProtKB-SubCell"/>
</dbReference>
<dbReference type="AlphaFoldDB" id="A0A7V3VUA9"/>
<dbReference type="InterPro" id="IPR050133">
    <property type="entry name" value="NqrDE/RnfAE_oxidrdctase"/>
</dbReference>
<evidence type="ECO:0000256" key="3">
    <source>
        <dbReference type="ARBA" id="ARBA00022692"/>
    </source>
</evidence>
<dbReference type="Pfam" id="PF02508">
    <property type="entry name" value="Rnf-Nqr"/>
    <property type="match status" value="1"/>
</dbReference>
<comment type="subcellular location">
    <subcellularLocation>
        <location evidence="1">Endomembrane system</location>
        <topology evidence="1">Multi-pass membrane protein</topology>
    </subcellularLocation>
</comment>
<feature type="transmembrane region" description="Helical" evidence="7">
    <location>
        <begin position="104"/>
        <end position="122"/>
    </location>
</feature>
<organism evidence="8">
    <name type="scientific">candidate division WOR-3 bacterium</name>
    <dbReference type="NCBI Taxonomy" id="2052148"/>
    <lineage>
        <taxon>Bacteria</taxon>
        <taxon>Bacteria division WOR-3</taxon>
    </lineage>
</organism>
<evidence type="ECO:0000256" key="2">
    <source>
        <dbReference type="ARBA" id="ARBA00022448"/>
    </source>
</evidence>
<name>A0A7V3VUA9_UNCW3</name>
<feature type="transmembrane region" description="Helical" evidence="7">
    <location>
        <begin position="44"/>
        <end position="66"/>
    </location>
</feature>
<protein>
    <submittedName>
        <fullName evidence="8">Uncharacterized protein</fullName>
    </submittedName>
</protein>
<sequence>MNKDLLPTFLNLIFNKNIVLYHLLGICPILLYRISLKESLKIGIIITLMMLINVWVVSLTFLTQFYFAKFRILLTILIVYLIMHFTKVILTHYKPSFAYLFDKYPEFFYTNYALYGTTIMNIKINNPLFMTLNSISAGIGYLILLIVFMPVKERMLSSKKSSQEKNIALELIILGLMSMLFMNITF</sequence>
<feature type="transmembrane region" description="Helical" evidence="7">
    <location>
        <begin position="12"/>
        <end position="32"/>
    </location>
</feature>
<evidence type="ECO:0000256" key="1">
    <source>
        <dbReference type="ARBA" id="ARBA00004127"/>
    </source>
</evidence>
<gene>
    <name evidence="8" type="ORF">ENX68_03595</name>
</gene>
<dbReference type="PANTHER" id="PTHR30335:SF0">
    <property type="entry name" value="ION-TRANSLOCATING OXIDOREDUCTASE COMPLEX SUBUNIT A"/>
    <property type="match status" value="1"/>
</dbReference>
<feature type="transmembrane region" description="Helical" evidence="7">
    <location>
        <begin position="167"/>
        <end position="184"/>
    </location>
</feature>
<keyword evidence="6 7" id="KW-0472">Membrane</keyword>
<dbReference type="PIRSF" id="PIRSF006102">
    <property type="entry name" value="NQR_DE"/>
    <property type="match status" value="1"/>
</dbReference>
<comment type="caution">
    <text evidence="8">The sequence shown here is derived from an EMBL/GenBank/DDBJ whole genome shotgun (WGS) entry which is preliminary data.</text>
</comment>
<evidence type="ECO:0000256" key="5">
    <source>
        <dbReference type="ARBA" id="ARBA00022989"/>
    </source>
</evidence>
<feature type="transmembrane region" description="Helical" evidence="7">
    <location>
        <begin position="128"/>
        <end position="147"/>
    </location>
</feature>
<keyword evidence="5 7" id="KW-1133">Transmembrane helix</keyword>
<dbReference type="GO" id="GO:0005886">
    <property type="term" value="C:plasma membrane"/>
    <property type="evidence" value="ECO:0007669"/>
    <property type="project" value="TreeGrafter"/>
</dbReference>
<evidence type="ECO:0000256" key="4">
    <source>
        <dbReference type="ARBA" id="ARBA00022967"/>
    </source>
</evidence>
<evidence type="ECO:0000313" key="8">
    <source>
        <dbReference type="EMBL" id="HGE78069.1"/>
    </source>
</evidence>
<dbReference type="InterPro" id="IPR003667">
    <property type="entry name" value="NqrDE/RnfAE"/>
</dbReference>
<proteinExistence type="predicted"/>
<evidence type="ECO:0000256" key="7">
    <source>
        <dbReference type="SAM" id="Phobius"/>
    </source>
</evidence>
<accession>A0A7V3VUA9</accession>
<keyword evidence="3 7" id="KW-0812">Transmembrane</keyword>
<feature type="transmembrane region" description="Helical" evidence="7">
    <location>
        <begin position="72"/>
        <end position="92"/>
    </location>
</feature>
<keyword evidence="4" id="KW-1278">Translocase</keyword>